<organism evidence="1 2">
    <name type="scientific">Chitinophaga dinghuensis</name>
    <dbReference type="NCBI Taxonomy" id="1539050"/>
    <lineage>
        <taxon>Bacteria</taxon>
        <taxon>Pseudomonadati</taxon>
        <taxon>Bacteroidota</taxon>
        <taxon>Chitinophagia</taxon>
        <taxon>Chitinophagales</taxon>
        <taxon>Chitinophagaceae</taxon>
        <taxon>Chitinophaga</taxon>
    </lineage>
</organism>
<evidence type="ECO:0000313" key="1">
    <source>
        <dbReference type="EMBL" id="RAJ76597.1"/>
    </source>
</evidence>
<reference evidence="1 2" key="1">
    <citation type="submission" date="2018-06" db="EMBL/GenBank/DDBJ databases">
        <title>Genomic Encyclopedia of Archaeal and Bacterial Type Strains, Phase II (KMG-II): from individual species to whole genera.</title>
        <authorList>
            <person name="Goeker M."/>
        </authorList>
    </citation>
    <scope>NUCLEOTIDE SEQUENCE [LARGE SCALE GENOMIC DNA]</scope>
    <source>
        <strain evidence="1 2">DSM 29821</strain>
    </source>
</reference>
<gene>
    <name evidence="1" type="ORF">CLV59_108116</name>
</gene>
<proteinExistence type="predicted"/>
<evidence type="ECO:0008006" key="3">
    <source>
        <dbReference type="Google" id="ProtNLM"/>
    </source>
</evidence>
<dbReference type="Gene3D" id="3.40.50.150">
    <property type="entry name" value="Vaccinia Virus protein VP39"/>
    <property type="match status" value="1"/>
</dbReference>
<keyword evidence="2" id="KW-1185">Reference proteome</keyword>
<dbReference type="AlphaFoldDB" id="A0A327VQG1"/>
<protein>
    <recommendedName>
        <fullName evidence="3">Methyltransferase family protein</fullName>
    </recommendedName>
</protein>
<sequence length="183" mass="21006">METLAQLTSAYLQNFDEPQKAMASSPISLEYCVGLLEKFRPTTVLDAGSGLSSLVFHATHENVTTVDDNKHWSEKTEGIIQSQLNKTIAITPLNDDIFTQRFDFTFYDYGDIETRIYCFKTILVLTNDLIYLDDFHIGFYRDYIYSRAKKFTIIDLEQETKDEFGRFGALLIKNPNLKPAFGL</sequence>
<dbReference type="OrthoDB" id="9847592at2"/>
<evidence type="ECO:0000313" key="2">
    <source>
        <dbReference type="Proteomes" id="UP000249819"/>
    </source>
</evidence>
<accession>A0A327VQG1</accession>
<name>A0A327VQG1_9BACT</name>
<dbReference type="Proteomes" id="UP000249819">
    <property type="component" value="Unassembled WGS sequence"/>
</dbReference>
<comment type="caution">
    <text evidence="1">The sequence shown here is derived from an EMBL/GenBank/DDBJ whole genome shotgun (WGS) entry which is preliminary data.</text>
</comment>
<dbReference type="InterPro" id="IPR029063">
    <property type="entry name" value="SAM-dependent_MTases_sf"/>
</dbReference>
<dbReference type="RefSeq" id="WP_111594322.1">
    <property type="nucleotide sequence ID" value="NZ_QLMA01000008.1"/>
</dbReference>
<dbReference type="EMBL" id="QLMA01000008">
    <property type="protein sequence ID" value="RAJ76597.1"/>
    <property type="molecule type" value="Genomic_DNA"/>
</dbReference>